<comment type="caution">
    <text evidence="1">The sequence shown here is derived from an EMBL/GenBank/DDBJ whole genome shotgun (WGS) entry which is preliminary data.</text>
</comment>
<evidence type="ECO:0000313" key="2">
    <source>
        <dbReference type="Proteomes" id="UP001295684"/>
    </source>
</evidence>
<proteinExistence type="predicted"/>
<keyword evidence="2" id="KW-1185">Reference proteome</keyword>
<sequence length="272" mass="31840">MSTEEETQILTQEKQNLVTLYEQMRGSVKAVYITNTGLVNYKLEGDLNKGRKVLKPKICLRSRNSLSLWPLAYTMPRRLIEMMQLIDFVLLYDSMLLFVGLTKPLPMRFFKQVVPKICQNTTRELSIFELILTEKQFVILCRNCFRTRDIILRSCTIPEIKHKHKMRPSSLPKLISFSDCKDSGGNDEWKEEVILSLLEFLFEPQIFPSLRHLWIEGGPKTLEYAKEYKECRGLSPVKFSNADEMSSYTHYSCSYPDNESLFSDRIHESWLN</sequence>
<evidence type="ECO:0000313" key="1">
    <source>
        <dbReference type="EMBL" id="CAI2375302.1"/>
    </source>
</evidence>
<protein>
    <submittedName>
        <fullName evidence="1">Uncharacterized protein</fullName>
    </submittedName>
</protein>
<dbReference type="Proteomes" id="UP001295684">
    <property type="component" value="Unassembled WGS sequence"/>
</dbReference>
<dbReference type="EMBL" id="CAMPGE010016765">
    <property type="protein sequence ID" value="CAI2375302.1"/>
    <property type="molecule type" value="Genomic_DNA"/>
</dbReference>
<name>A0AAD1XMB9_EUPCR</name>
<dbReference type="AlphaFoldDB" id="A0AAD1XMB9"/>
<gene>
    <name evidence="1" type="ORF">ECRASSUSDP1_LOCUS16664</name>
</gene>
<reference evidence="1" key="1">
    <citation type="submission" date="2023-07" db="EMBL/GenBank/DDBJ databases">
        <authorList>
            <consortium name="AG Swart"/>
            <person name="Singh M."/>
            <person name="Singh A."/>
            <person name="Seah K."/>
            <person name="Emmerich C."/>
        </authorList>
    </citation>
    <scope>NUCLEOTIDE SEQUENCE</scope>
    <source>
        <strain evidence="1">DP1</strain>
    </source>
</reference>
<organism evidence="1 2">
    <name type="scientific">Euplotes crassus</name>
    <dbReference type="NCBI Taxonomy" id="5936"/>
    <lineage>
        <taxon>Eukaryota</taxon>
        <taxon>Sar</taxon>
        <taxon>Alveolata</taxon>
        <taxon>Ciliophora</taxon>
        <taxon>Intramacronucleata</taxon>
        <taxon>Spirotrichea</taxon>
        <taxon>Hypotrichia</taxon>
        <taxon>Euplotida</taxon>
        <taxon>Euplotidae</taxon>
        <taxon>Moneuplotes</taxon>
    </lineage>
</organism>
<accession>A0AAD1XMB9</accession>